<organism evidence="2 3">
    <name type="scientific">Aphidius gifuensis</name>
    <name type="common">Parasitoid wasp</name>
    <dbReference type="NCBI Taxonomy" id="684658"/>
    <lineage>
        <taxon>Eukaryota</taxon>
        <taxon>Metazoa</taxon>
        <taxon>Ecdysozoa</taxon>
        <taxon>Arthropoda</taxon>
        <taxon>Hexapoda</taxon>
        <taxon>Insecta</taxon>
        <taxon>Pterygota</taxon>
        <taxon>Neoptera</taxon>
        <taxon>Endopterygota</taxon>
        <taxon>Hymenoptera</taxon>
        <taxon>Apocrita</taxon>
        <taxon>Ichneumonoidea</taxon>
        <taxon>Braconidae</taxon>
        <taxon>Aphidiinae</taxon>
        <taxon>Aphidius</taxon>
    </lineage>
</organism>
<gene>
    <name evidence="2" type="ORF">HCN44_006916</name>
</gene>
<accession>A0A835CU71</accession>
<dbReference type="InterPro" id="IPR043137">
    <property type="entry name" value="GGT_ssub_C"/>
</dbReference>
<dbReference type="Gene3D" id="3.60.20.40">
    <property type="match status" value="1"/>
</dbReference>
<evidence type="ECO:0000313" key="3">
    <source>
        <dbReference type="Proteomes" id="UP000639338"/>
    </source>
</evidence>
<keyword evidence="1" id="KW-0472">Membrane</keyword>
<name>A0A835CU71_APHGI</name>
<reference evidence="2 3" key="1">
    <citation type="submission" date="2020-08" db="EMBL/GenBank/DDBJ databases">
        <title>Aphidius gifuensis genome sequencing and assembly.</title>
        <authorList>
            <person name="Du Z."/>
        </authorList>
    </citation>
    <scope>NUCLEOTIDE SEQUENCE [LARGE SCALE GENOMIC DNA]</scope>
    <source>
        <strain evidence="2">YNYX2018</strain>
        <tissue evidence="2">Adults</tissue>
    </source>
</reference>
<dbReference type="Proteomes" id="UP000639338">
    <property type="component" value="Unassembled WGS sequence"/>
</dbReference>
<dbReference type="EMBL" id="JACMRX010000002">
    <property type="protein sequence ID" value="KAF7995809.1"/>
    <property type="molecule type" value="Genomic_DNA"/>
</dbReference>
<dbReference type="AlphaFoldDB" id="A0A835CU71"/>
<keyword evidence="1" id="KW-0812">Transmembrane</keyword>
<dbReference type="SUPFAM" id="SSF56235">
    <property type="entry name" value="N-terminal nucleophile aminohydrolases (Ntn hydrolases)"/>
    <property type="match status" value="1"/>
</dbReference>
<feature type="transmembrane region" description="Helical" evidence="1">
    <location>
        <begin position="48"/>
        <end position="68"/>
    </location>
</feature>
<dbReference type="GO" id="GO:0005886">
    <property type="term" value="C:plasma membrane"/>
    <property type="evidence" value="ECO:0007669"/>
    <property type="project" value="TreeGrafter"/>
</dbReference>
<dbReference type="PANTHER" id="PTHR11686:SF9">
    <property type="entry name" value="RE13973P"/>
    <property type="match status" value="1"/>
</dbReference>
<comment type="caution">
    <text evidence="2">The sequence shown here is derived from an EMBL/GenBank/DDBJ whole genome shotgun (WGS) entry which is preliminary data.</text>
</comment>
<keyword evidence="1" id="KW-1133">Transmembrane helix</keyword>
<dbReference type="InterPro" id="IPR029055">
    <property type="entry name" value="Ntn_hydrolases_N"/>
</dbReference>
<dbReference type="SMR" id="A0A835CU71"/>
<dbReference type="Pfam" id="PF01019">
    <property type="entry name" value="G_glu_transpept"/>
    <property type="match status" value="1"/>
</dbReference>
<dbReference type="GO" id="GO:0036374">
    <property type="term" value="F:glutathione hydrolase activity"/>
    <property type="evidence" value="ECO:0007669"/>
    <property type="project" value="InterPro"/>
</dbReference>
<dbReference type="GO" id="GO:0006751">
    <property type="term" value="P:glutathione catabolic process"/>
    <property type="evidence" value="ECO:0007669"/>
    <property type="project" value="InterPro"/>
</dbReference>
<protein>
    <submittedName>
        <fullName evidence="2">Uncharacterized protein</fullName>
    </submittedName>
</protein>
<evidence type="ECO:0000256" key="1">
    <source>
        <dbReference type="SAM" id="Phobius"/>
    </source>
</evidence>
<dbReference type="PANTHER" id="PTHR11686">
    <property type="entry name" value="GAMMA GLUTAMYL TRANSPEPTIDASE"/>
    <property type="match status" value="1"/>
</dbReference>
<dbReference type="OrthoDB" id="9977870at2759"/>
<dbReference type="PRINTS" id="PR01210">
    <property type="entry name" value="GGTRANSPTASE"/>
</dbReference>
<evidence type="ECO:0000313" key="2">
    <source>
        <dbReference type="EMBL" id="KAF7995809.1"/>
    </source>
</evidence>
<dbReference type="InterPro" id="IPR000101">
    <property type="entry name" value="GGT_peptidase"/>
</dbReference>
<keyword evidence="3" id="KW-1185">Reference proteome</keyword>
<proteinExistence type="predicted"/>
<sequence length="501" mass="55731">MENDDCYKLCDSKKEISEDYETSEASEDCPLTPNKKCRYKKCIWKYRVAGCILTFITIIIVIFLIYLLSKALFKKSHNINDDDDGPHGAVAADNEICSKIGVEKIQQGGNAIDAAVASMICMCVVAPEKSGFGGGGIAMVYRRNGDNPLVIDFATNTITGFFETAKIRIPSVLRGLEYLHSMKGKLPWSSVVKPGANLAKNNFHFTENVNEKHGKLNKRLINNHDLNMKSLGETLDSISQHGTNILYNGTLSKKLLHDKKCPHLLNQLASYMPKKISSKKINFYDYSIFSPEHSTIFQSTLMDTSKLSKNKVDTIAKITVNLIDNLAYKNGNSCIEKEIYTSVVAADSDGNFVSIITGMSVAPGLEHMSGVGFHLDTIKTHNNLKLLTPIIFTKEKTTTGVLGVDDPILATEILTNMIIEKLNLSSSIEHQRYYRTSKGIKLEPQTTNQQLNYPKNIKTLIEIYTSIDKNIYKSVNGIVQHHQSLTSHSDSRGGGIAYRFK</sequence>